<keyword evidence="6" id="KW-1185">Reference proteome</keyword>
<dbReference type="InterPro" id="IPR009742">
    <property type="entry name" value="Curlin_rpt"/>
</dbReference>
<gene>
    <name evidence="5" type="ORF">SAMN02745223_01800</name>
    <name evidence="4" type="ORF">VW29_08330</name>
</gene>
<evidence type="ECO:0000313" key="5">
    <source>
        <dbReference type="EMBL" id="SHF08974.1"/>
    </source>
</evidence>
<dbReference type="GO" id="GO:0009289">
    <property type="term" value="C:pilus"/>
    <property type="evidence" value="ECO:0007669"/>
    <property type="project" value="InterPro"/>
</dbReference>
<dbReference type="EMBL" id="FQVC01000004">
    <property type="protein sequence ID" value="SHF08974.1"/>
    <property type="molecule type" value="Genomic_DNA"/>
</dbReference>
<feature type="chain" id="PRO_5015038339" evidence="3">
    <location>
        <begin position="30"/>
        <end position="139"/>
    </location>
</feature>
<name>A0A0F5LR42_9HYPH</name>
<evidence type="ECO:0000256" key="3">
    <source>
        <dbReference type="SAM" id="SignalP"/>
    </source>
</evidence>
<dbReference type="Proteomes" id="UP000033608">
    <property type="component" value="Unassembled WGS sequence"/>
</dbReference>
<dbReference type="PATRIC" id="fig|1121477.3.peg.2761"/>
<dbReference type="EMBL" id="LAJF01000062">
    <property type="protein sequence ID" value="KKB84840.1"/>
    <property type="molecule type" value="Genomic_DNA"/>
</dbReference>
<evidence type="ECO:0000313" key="7">
    <source>
        <dbReference type="Proteomes" id="UP000184533"/>
    </source>
</evidence>
<dbReference type="AlphaFoldDB" id="A0A0F5LR42"/>
<keyword evidence="2 3" id="KW-0732">Signal</keyword>
<protein>
    <submittedName>
        <fullName evidence="5">Major curlin subunit</fullName>
    </submittedName>
</protein>
<reference evidence="4 6" key="1">
    <citation type="submission" date="2015-03" db="EMBL/GenBank/DDBJ databases">
        <authorList>
            <person name="Hassan Y.I."/>
            <person name="Lepp D."/>
            <person name="Zhou T."/>
        </authorList>
    </citation>
    <scope>NUCLEOTIDE SEQUENCE [LARGE SCALE GENOMIC DNA]</scope>
    <source>
        <strain evidence="4 6">DSM 17137</strain>
    </source>
</reference>
<feature type="signal peptide" evidence="3">
    <location>
        <begin position="1"/>
        <end position="29"/>
    </location>
</feature>
<reference evidence="5 7" key="2">
    <citation type="submission" date="2016-11" db="EMBL/GenBank/DDBJ databases">
        <authorList>
            <person name="Jaros S."/>
            <person name="Januszkiewicz K."/>
            <person name="Wedrychowicz H."/>
        </authorList>
    </citation>
    <scope>NUCLEOTIDE SEQUENCE [LARGE SCALE GENOMIC DNA]</scope>
    <source>
        <strain evidence="5 7">DSM 17137</strain>
    </source>
</reference>
<dbReference type="STRING" id="1121477.SAMN02745223_01800"/>
<evidence type="ECO:0000313" key="6">
    <source>
        <dbReference type="Proteomes" id="UP000033608"/>
    </source>
</evidence>
<evidence type="ECO:0000313" key="4">
    <source>
        <dbReference type="EMBL" id="KKB84840.1"/>
    </source>
</evidence>
<sequence length="139" mass="14046">MTTKIVKTALASLLAVTMGAIALTAPAYAGGQVSLSYTPTDPDEAQALGTGLQLFSLFQGMSANGGNISQNGFGNAAGIGQNGSGNHGLIMQEGNGHEGSIQQNGNNNNCGLFQFGQNTNAQCDQNGNGQSSVTTVFGF</sequence>
<comment type="similarity">
    <text evidence="1">Belongs to the CsgA/CsgB family.</text>
</comment>
<dbReference type="RefSeq" id="WP_046134852.1">
    <property type="nucleotide sequence ID" value="NZ_FQVC01000004.1"/>
</dbReference>
<organism evidence="4 6">
    <name type="scientific">Devosia limi DSM 17137</name>
    <dbReference type="NCBI Taxonomy" id="1121477"/>
    <lineage>
        <taxon>Bacteria</taxon>
        <taxon>Pseudomonadati</taxon>
        <taxon>Pseudomonadota</taxon>
        <taxon>Alphaproteobacteria</taxon>
        <taxon>Hyphomicrobiales</taxon>
        <taxon>Devosiaceae</taxon>
        <taxon>Devosia</taxon>
    </lineage>
</organism>
<accession>A0A0F5LR42</accession>
<evidence type="ECO:0000256" key="1">
    <source>
        <dbReference type="ARBA" id="ARBA00009766"/>
    </source>
</evidence>
<dbReference type="Proteomes" id="UP000184533">
    <property type="component" value="Unassembled WGS sequence"/>
</dbReference>
<proteinExistence type="inferred from homology"/>
<dbReference type="Pfam" id="PF07012">
    <property type="entry name" value="Curlin_rpt"/>
    <property type="match status" value="1"/>
</dbReference>
<dbReference type="GO" id="GO:0007155">
    <property type="term" value="P:cell adhesion"/>
    <property type="evidence" value="ECO:0007669"/>
    <property type="project" value="InterPro"/>
</dbReference>
<evidence type="ECO:0000256" key="2">
    <source>
        <dbReference type="ARBA" id="ARBA00022729"/>
    </source>
</evidence>